<evidence type="ECO:0000313" key="3">
    <source>
        <dbReference type="EMBL" id="WXB76708.1"/>
    </source>
</evidence>
<proteinExistence type="inferred from homology"/>
<comment type="catalytic activity">
    <reaction evidence="2">
        <text>a D-aminoacyl-tRNA + H2O = a tRNA + a D-alpha-amino acid + H(+)</text>
        <dbReference type="Rhea" id="RHEA:13953"/>
        <dbReference type="Rhea" id="RHEA-COMP:10123"/>
        <dbReference type="Rhea" id="RHEA-COMP:10124"/>
        <dbReference type="ChEBI" id="CHEBI:15377"/>
        <dbReference type="ChEBI" id="CHEBI:15378"/>
        <dbReference type="ChEBI" id="CHEBI:59871"/>
        <dbReference type="ChEBI" id="CHEBI:78442"/>
        <dbReference type="ChEBI" id="CHEBI:79333"/>
        <dbReference type="EC" id="3.1.1.96"/>
    </reaction>
</comment>
<keyword evidence="4" id="KW-1185">Reference proteome</keyword>
<protein>
    <recommendedName>
        <fullName evidence="2">D-aminoacyl-tRNA deacylase</fullName>
        <shortName evidence="2">DTD</shortName>
        <ecNumber evidence="2">3.1.1.96</ecNumber>
    </recommendedName>
    <alternativeName>
        <fullName evidence="2">Gly-tRNA(Ala) deacylase</fullName>
        <ecNumber evidence="2">3.1.1.-</ecNumber>
    </alternativeName>
</protein>
<evidence type="ECO:0000313" key="4">
    <source>
        <dbReference type="Proteomes" id="UP001382727"/>
    </source>
</evidence>
<evidence type="ECO:0000256" key="1">
    <source>
        <dbReference type="ARBA" id="ARBA00009673"/>
    </source>
</evidence>
<dbReference type="EMBL" id="CP144913">
    <property type="protein sequence ID" value="WXB76708.1"/>
    <property type="molecule type" value="Genomic_DNA"/>
</dbReference>
<reference evidence="3 4" key="1">
    <citation type="submission" date="2024-02" db="EMBL/GenBank/DDBJ databases">
        <title>Janibacter sp. nov., isolated from gut of marine sandworm.</title>
        <authorList>
            <person name="Kim B."/>
            <person name="Jun M.O."/>
            <person name="Shin N.-R."/>
        </authorList>
    </citation>
    <scope>NUCLEOTIDE SEQUENCE [LARGE SCALE GENOMIC DNA]</scope>
    <source>
        <strain evidence="3 4">A1S7</strain>
    </source>
</reference>
<keyword evidence="2" id="KW-0820">tRNA-binding</keyword>
<sequence length="142" mass="14571">MRTVVQRVSSARVRVGGETVGEIGPGLVALVGVTHDDGPEEIATTVRKIAELRIMSGETSVTDSGGAVLVVSQFTLHADIRKGRRPSWNAAAPGPVAEPVVDAVAAGLRERGLTVATGRFGAEMAVDIHGDGPVTLVIDAPA</sequence>
<keyword evidence="2" id="KW-0963">Cytoplasm</keyword>
<comment type="catalytic activity">
    <reaction evidence="2">
        <text>glycyl-tRNA(Ala) + H2O = tRNA(Ala) + glycine + H(+)</text>
        <dbReference type="Rhea" id="RHEA:53744"/>
        <dbReference type="Rhea" id="RHEA-COMP:9657"/>
        <dbReference type="Rhea" id="RHEA-COMP:13640"/>
        <dbReference type="ChEBI" id="CHEBI:15377"/>
        <dbReference type="ChEBI" id="CHEBI:15378"/>
        <dbReference type="ChEBI" id="CHEBI:57305"/>
        <dbReference type="ChEBI" id="CHEBI:78442"/>
        <dbReference type="ChEBI" id="CHEBI:78522"/>
    </reaction>
</comment>
<comment type="subunit">
    <text evidence="2">Homodimer.</text>
</comment>
<dbReference type="PANTHER" id="PTHR10472">
    <property type="entry name" value="D-TYROSYL-TRNA TYR DEACYLASE"/>
    <property type="match status" value="1"/>
</dbReference>
<feature type="short sequence motif" description="Gly-cisPro motif, important for rejection of L-amino acids" evidence="2">
    <location>
        <begin position="132"/>
        <end position="133"/>
    </location>
</feature>
<accession>A0ABZ2MI62</accession>
<name>A0ABZ2MI62_9MICO</name>
<dbReference type="HAMAP" id="MF_00518">
    <property type="entry name" value="Deacylase_Dtd"/>
    <property type="match status" value="1"/>
</dbReference>
<keyword evidence="2" id="KW-0694">RNA-binding</keyword>
<dbReference type="Gene3D" id="3.50.80.10">
    <property type="entry name" value="D-tyrosyl-tRNA(Tyr) deacylase"/>
    <property type="match status" value="1"/>
</dbReference>
<comment type="domain">
    <text evidence="2">A Gly-cisPro motif from one monomer fits into the active site of the other monomer to allow specific chiral rejection of L-amino acids.</text>
</comment>
<dbReference type="InterPro" id="IPR023509">
    <property type="entry name" value="DTD-like_sf"/>
</dbReference>
<dbReference type="EC" id="3.1.1.96" evidence="2"/>
<keyword evidence="2 3" id="KW-0378">Hydrolase</keyword>
<dbReference type="GO" id="GO:0051499">
    <property type="term" value="F:D-aminoacyl-tRNA deacylase activity"/>
    <property type="evidence" value="ECO:0007669"/>
    <property type="project" value="UniProtKB-EC"/>
</dbReference>
<dbReference type="EC" id="3.1.1.-" evidence="2"/>
<organism evidence="3 4">
    <name type="scientific">Janibacter alittae</name>
    <dbReference type="NCBI Taxonomy" id="3115209"/>
    <lineage>
        <taxon>Bacteria</taxon>
        <taxon>Bacillati</taxon>
        <taxon>Actinomycetota</taxon>
        <taxon>Actinomycetes</taxon>
        <taxon>Micrococcales</taxon>
        <taxon>Intrasporangiaceae</taxon>
        <taxon>Janibacter</taxon>
    </lineage>
</organism>
<dbReference type="NCBIfam" id="TIGR00256">
    <property type="entry name" value="D-aminoacyl-tRNA deacylase"/>
    <property type="match status" value="1"/>
</dbReference>
<comment type="subcellular location">
    <subcellularLocation>
        <location evidence="2">Cytoplasm</location>
    </subcellularLocation>
</comment>
<dbReference type="InterPro" id="IPR003732">
    <property type="entry name" value="Daa-tRNA_deacyls_DTD"/>
</dbReference>
<dbReference type="RefSeq" id="WP_338749949.1">
    <property type="nucleotide sequence ID" value="NZ_CP144913.1"/>
</dbReference>
<comment type="function">
    <text evidence="2">An aminoacyl-tRNA editing enzyme that deacylates mischarged D-aminoacyl-tRNAs. Also deacylates mischarged glycyl-tRNA(Ala), protecting cells against glycine mischarging by AlaRS. Acts via tRNA-based rather than protein-based catalysis; rejects L-amino acids rather than detecting D-amino acids in the active site. By recycling D-aminoacyl-tRNA to D-amino acids and free tRNA molecules, this enzyme counteracts the toxicity associated with the formation of D-aminoacyl-tRNA entities in vivo and helps enforce protein L-homochirality.</text>
</comment>
<dbReference type="PANTHER" id="PTHR10472:SF5">
    <property type="entry name" value="D-AMINOACYL-TRNA DEACYLASE 1"/>
    <property type="match status" value="1"/>
</dbReference>
<evidence type="ECO:0000256" key="2">
    <source>
        <dbReference type="HAMAP-Rule" id="MF_00518"/>
    </source>
</evidence>
<dbReference type="Pfam" id="PF02580">
    <property type="entry name" value="Tyr_Deacylase"/>
    <property type="match status" value="1"/>
</dbReference>
<gene>
    <name evidence="2 3" type="primary">dtd</name>
    <name evidence="3" type="ORF">V1351_01230</name>
</gene>
<comment type="similarity">
    <text evidence="1 2">Belongs to the DTD family.</text>
</comment>
<dbReference type="SUPFAM" id="SSF69500">
    <property type="entry name" value="DTD-like"/>
    <property type="match status" value="1"/>
</dbReference>
<dbReference type="Proteomes" id="UP001382727">
    <property type="component" value="Chromosome"/>
</dbReference>